<evidence type="ECO:0000313" key="3">
    <source>
        <dbReference type="Proteomes" id="UP001244341"/>
    </source>
</evidence>
<accession>A0ABY8UQT1</accession>
<protein>
    <submittedName>
        <fullName evidence="2">Uncharacterized protein</fullName>
    </submittedName>
</protein>
<feature type="region of interest" description="Disordered" evidence="1">
    <location>
        <begin position="30"/>
        <end position="63"/>
    </location>
</feature>
<keyword evidence="3" id="KW-1185">Reference proteome</keyword>
<name>A0ABY8UQT1_TETOB</name>
<gene>
    <name evidence="2" type="ORF">OEZ85_013477</name>
</gene>
<proteinExistence type="predicted"/>
<evidence type="ECO:0000256" key="1">
    <source>
        <dbReference type="SAM" id="MobiDB-lite"/>
    </source>
</evidence>
<dbReference type="EMBL" id="CP126224">
    <property type="protein sequence ID" value="WIA23801.1"/>
    <property type="molecule type" value="Genomic_DNA"/>
</dbReference>
<dbReference type="Proteomes" id="UP001244341">
    <property type="component" value="Chromosome 17b"/>
</dbReference>
<reference evidence="2 3" key="1">
    <citation type="submission" date="2023-05" db="EMBL/GenBank/DDBJ databases">
        <title>A 100% complete, gapless, phased diploid assembly of the Scenedesmus obliquus UTEX 3031 genome.</title>
        <authorList>
            <person name="Biondi T.C."/>
            <person name="Hanschen E.R."/>
            <person name="Kwon T."/>
            <person name="Eng W."/>
            <person name="Kruse C.P.S."/>
            <person name="Koehler S.I."/>
            <person name="Kunde Y."/>
            <person name="Gleasner C.D."/>
            <person name="You Mak K.T."/>
            <person name="Polle J."/>
            <person name="Hovde B.T."/>
            <person name="Starkenburg S.R."/>
        </authorList>
    </citation>
    <scope>NUCLEOTIDE SEQUENCE [LARGE SCALE GENOMIC DNA]</scope>
    <source>
        <strain evidence="2 3">DOE0152z</strain>
    </source>
</reference>
<organism evidence="2 3">
    <name type="scientific">Tetradesmus obliquus</name>
    <name type="common">Green alga</name>
    <name type="synonym">Acutodesmus obliquus</name>
    <dbReference type="NCBI Taxonomy" id="3088"/>
    <lineage>
        <taxon>Eukaryota</taxon>
        <taxon>Viridiplantae</taxon>
        <taxon>Chlorophyta</taxon>
        <taxon>core chlorophytes</taxon>
        <taxon>Chlorophyceae</taxon>
        <taxon>CS clade</taxon>
        <taxon>Sphaeropleales</taxon>
        <taxon>Scenedesmaceae</taxon>
        <taxon>Tetradesmus</taxon>
    </lineage>
</organism>
<sequence length="538" mass="53311">MCCEAGVHIRGERCSATSFGLLGGEQSNFKHEAGHTPSGLGAVFSGNSRTGSPSRASAGPRAQAGCPLGAPTSGCFVDPVTGNIGFLGENKVTGVDADGNVVEVSTSANAVYPNKKFDNPNGWRFKGQTVALARGVVNTNVGGVFQDVRTNANSARWYMSPGHAISGAANIARSGRVAQFTQGRSRSSLGTAQGGVLNWGLSTGVVPWAAKLIPNNIYSEIDQKVNNDAGNAAAGFLNIQKSFGGKVAIRNFPGATAATAVGNAVAGGVTIAYSEAGKAQIGDYDQENDSPENDVAATTRGRGTAEAGLISVAIAPNDDASALGDIKATANQGSAVAGAFTITNGYATSEQGVDVNSRTSEYQAIAGNAQSKVASSAETKDGRAQSLAGALSAAAVNSIASATSSGASETGDVTSNAQAGAIGVFHGEAAATSSSGTGCIDCISDSVANAVATGVVADSLARSAADSDKNPGNALANAISVGLISRTSNGGSSRIAVGPAQAISGGFAVSAGKKVQDTMAKAINPESKAGSVAAQIKA</sequence>
<feature type="compositionally biased region" description="Polar residues" evidence="1">
    <location>
        <begin position="45"/>
        <end position="55"/>
    </location>
</feature>
<evidence type="ECO:0000313" key="2">
    <source>
        <dbReference type="EMBL" id="WIA23801.1"/>
    </source>
</evidence>